<dbReference type="CDD" id="cd00207">
    <property type="entry name" value="fer2"/>
    <property type="match status" value="1"/>
</dbReference>
<dbReference type="Pfam" id="PF14691">
    <property type="entry name" value="Fer4_20"/>
    <property type="match status" value="1"/>
</dbReference>
<dbReference type="AlphaFoldDB" id="X1M040"/>
<dbReference type="Pfam" id="PF07992">
    <property type="entry name" value="Pyr_redox_2"/>
    <property type="match status" value="1"/>
</dbReference>
<dbReference type="Gene3D" id="3.10.20.440">
    <property type="entry name" value="2Fe-2S iron-sulphur cluster binding domain, sarcosine oxidase, alpha subunit, N-terminal domain"/>
    <property type="match status" value="1"/>
</dbReference>
<evidence type="ECO:0000256" key="1">
    <source>
        <dbReference type="ARBA" id="ARBA00023002"/>
    </source>
</evidence>
<dbReference type="InterPro" id="IPR023753">
    <property type="entry name" value="FAD/NAD-binding_dom"/>
</dbReference>
<sequence length="321" mass="34780">MPYLSTREKEMPKVAFTLNGEKVEVEAGATILEAAEQNGAKIPTLCHDPRLKPTAACRLCLVEVEGGRDPMPACITPVTEGMVVRTKTDDLINIRQMCLELLLSDHYGDCVAPCKLACPAGIDIQGYIGLIANGQYREALKLIRESNPLPLVCGRVCPRFCETKCRRNLVDEPVAINALKRFVADYDQDNGDPDIPKPKPATGHKVAIVGGGPAGLSAAYYLALEGHEVTIFEANPELGGMLRYGIPEYRLSKAVLDKEIAVIANLCRQIRCNVSLGKDFTIKSLKTTGYDAIFIALGAQANQRMKIKGEDLPGVLSGIIS</sequence>
<dbReference type="Pfam" id="PF13510">
    <property type="entry name" value="Fer2_4"/>
    <property type="match status" value="1"/>
</dbReference>
<dbReference type="InterPro" id="IPR028261">
    <property type="entry name" value="DPD_II"/>
</dbReference>
<dbReference type="InterPro" id="IPR036188">
    <property type="entry name" value="FAD/NAD-bd_sf"/>
</dbReference>
<dbReference type="EMBL" id="BARV01001751">
    <property type="protein sequence ID" value="GAH99758.1"/>
    <property type="molecule type" value="Genomic_DNA"/>
</dbReference>
<name>X1M040_9ZZZZ</name>
<dbReference type="InterPro" id="IPR001041">
    <property type="entry name" value="2Fe-2S_ferredoxin-type"/>
</dbReference>
<keyword evidence="1" id="KW-0560">Oxidoreductase</keyword>
<feature type="domain" description="2Fe-2S ferredoxin-type" evidence="2">
    <location>
        <begin position="12"/>
        <end position="90"/>
    </location>
</feature>
<dbReference type="GO" id="GO:0051536">
    <property type="term" value="F:iron-sulfur cluster binding"/>
    <property type="evidence" value="ECO:0007669"/>
    <property type="project" value="InterPro"/>
</dbReference>
<comment type="caution">
    <text evidence="3">The sequence shown here is derived from an EMBL/GenBank/DDBJ whole genome shotgun (WGS) entry which is preliminary data.</text>
</comment>
<reference evidence="3" key="1">
    <citation type="journal article" date="2014" name="Front. Microbiol.">
        <title>High frequency of phylogenetically diverse reductive dehalogenase-homologous genes in deep subseafloor sedimentary metagenomes.</title>
        <authorList>
            <person name="Kawai M."/>
            <person name="Futagami T."/>
            <person name="Toyoda A."/>
            <person name="Takaki Y."/>
            <person name="Nishi S."/>
            <person name="Hori S."/>
            <person name="Arai W."/>
            <person name="Tsubouchi T."/>
            <person name="Morono Y."/>
            <person name="Uchiyama I."/>
            <person name="Ito T."/>
            <person name="Fujiyama A."/>
            <person name="Inagaki F."/>
            <person name="Takami H."/>
        </authorList>
    </citation>
    <scope>NUCLEOTIDE SEQUENCE</scope>
    <source>
        <strain evidence="3">Expedition CK06-06</strain>
    </source>
</reference>
<accession>X1M040</accession>
<evidence type="ECO:0000259" key="2">
    <source>
        <dbReference type="PROSITE" id="PS51085"/>
    </source>
</evidence>
<dbReference type="PRINTS" id="PR00419">
    <property type="entry name" value="ADXRDTASE"/>
</dbReference>
<dbReference type="PROSITE" id="PS51085">
    <property type="entry name" value="2FE2S_FER_2"/>
    <property type="match status" value="1"/>
</dbReference>
<protein>
    <recommendedName>
        <fullName evidence="2">2Fe-2S ferredoxin-type domain-containing protein</fullName>
    </recommendedName>
</protein>
<dbReference type="SUPFAM" id="SSF46548">
    <property type="entry name" value="alpha-helical ferredoxin"/>
    <property type="match status" value="1"/>
</dbReference>
<organism evidence="3">
    <name type="scientific">marine sediment metagenome</name>
    <dbReference type="NCBI Taxonomy" id="412755"/>
    <lineage>
        <taxon>unclassified sequences</taxon>
        <taxon>metagenomes</taxon>
        <taxon>ecological metagenomes</taxon>
    </lineage>
</organism>
<dbReference type="SUPFAM" id="SSF51971">
    <property type="entry name" value="Nucleotide-binding domain"/>
    <property type="match status" value="1"/>
</dbReference>
<dbReference type="InterPro" id="IPR036010">
    <property type="entry name" value="2Fe-2S_ferredoxin-like_sf"/>
</dbReference>
<dbReference type="InterPro" id="IPR042204">
    <property type="entry name" value="2Fe-2S-bd_N"/>
</dbReference>
<dbReference type="PANTHER" id="PTHR42783">
    <property type="entry name" value="GLUTAMATE SYNTHASE [NADPH] SMALL CHAIN"/>
    <property type="match status" value="1"/>
</dbReference>
<gene>
    <name evidence="3" type="ORF">S06H3_04878</name>
</gene>
<dbReference type="Gene3D" id="3.50.50.60">
    <property type="entry name" value="FAD/NAD(P)-binding domain"/>
    <property type="match status" value="1"/>
</dbReference>
<dbReference type="InterPro" id="IPR009051">
    <property type="entry name" value="Helical_ferredxn"/>
</dbReference>
<dbReference type="PANTHER" id="PTHR42783:SF3">
    <property type="entry name" value="GLUTAMATE SYNTHASE [NADPH] SMALL CHAIN-RELATED"/>
    <property type="match status" value="1"/>
</dbReference>
<dbReference type="SUPFAM" id="SSF54292">
    <property type="entry name" value="2Fe-2S ferredoxin-like"/>
    <property type="match status" value="1"/>
</dbReference>
<dbReference type="GO" id="GO:0016491">
    <property type="term" value="F:oxidoreductase activity"/>
    <property type="evidence" value="ECO:0007669"/>
    <property type="project" value="UniProtKB-KW"/>
</dbReference>
<dbReference type="Gene3D" id="1.10.1060.10">
    <property type="entry name" value="Alpha-helical ferredoxin"/>
    <property type="match status" value="1"/>
</dbReference>
<proteinExistence type="predicted"/>
<evidence type="ECO:0000313" key="3">
    <source>
        <dbReference type="EMBL" id="GAH99758.1"/>
    </source>
</evidence>